<dbReference type="Pfam" id="PF25876">
    <property type="entry name" value="HH_MFP_RND"/>
    <property type="match status" value="1"/>
</dbReference>
<feature type="signal peptide" evidence="4">
    <location>
        <begin position="1"/>
        <end position="22"/>
    </location>
</feature>
<dbReference type="InterPro" id="IPR006143">
    <property type="entry name" value="RND_pump_MFP"/>
</dbReference>
<dbReference type="InterPro" id="IPR058624">
    <property type="entry name" value="MdtA-like_HH"/>
</dbReference>
<sequence>MTNLKKLAGGALLLGLALPLVSGCEQVGAVLHKAGDMLGAKSGGAPAGGAAGGMPAGMQMPTPEVGFIVVHPASAPIVEEVAGRTAASAVAEIRPQVGGIIEKRVFEEGSRVIAGDVLYRIDARSYQATLDAAKADLERAEASVPSAQAKFDRYQELANVNGVSKQDIDEARSALLQAKAAAAAAASAVRTAEINLGYTEVKAPISGLIGRSSVTEGALVTAGQATALATIRQIDPIYVDLSASSTSMSRMRQAIERGGVSAGKEGPKVTIKLDDNATYEEVGRIISTEANVDETTDTVTLRSSFANPKLQLLPGMYVRAAVEIGTEENVYLLPQRAVSRNVTGQATAYFLTPDNKVEARILTADRAHGFNWVVEKGISDGDRLIIEGVQKIRPGMEVKFAEVELGADGLVKPAAPAAAPAKAP</sequence>
<organism evidence="9 10">
    <name type="scientific">Pleomorphomonas diazotrophica</name>
    <dbReference type="NCBI Taxonomy" id="1166257"/>
    <lineage>
        <taxon>Bacteria</taxon>
        <taxon>Pseudomonadati</taxon>
        <taxon>Pseudomonadota</taxon>
        <taxon>Alphaproteobacteria</taxon>
        <taxon>Hyphomicrobiales</taxon>
        <taxon>Pleomorphomonadaceae</taxon>
        <taxon>Pleomorphomonas</taxon>
    </lineage>
</organism>
<keyword evidence="3" id="KW-0175">Coiled coil</keyword>
<dbReference type="Pfam" id="PF25944">
    <property type="entry name" value="Beta-barrel_RND"/>
    <property type="match status" value="1"/>
</dbReference>
<evidence type="ECO:0000259" key="6">
    <source>
        <dbReference type="Pfam" id="PF25917"/>
    </source>
</evidence>
<comment type="caution">
    <text evidence="9">The sequence shown here is derived from an EMBL/GenBank/DDBJ whole genome shotgun (WGS) entry which is preliminary data.</text>
</comment>
<evidence type="ECO:0000313" key="10">
    <source>
        <dbReference type="Proteomes" id="UP000233491"/>
    </source>
</evidence>
<feature type="domain" description="Multidrug resistance protein MdtA-like C-terminal permuted SH3" evidence="8">
    <location>
        <begin position="329"/>
        <end position="391"/>
    </location>
</feature>
<dbReference type="Pfam" id="PF25967">
    <property type="entry name" value="RND-MFP_C"/>
    <property type="match status" value="1"/>
</dbReference>
<dbReference type="GO" id="GO:0005886">
    <property type="term" value="C:plasma membrane"/>
    <property type="evidence" value="ECO:0007669"/>
    <property type="project" value="TreeGrafter"/>
</dbReference>
<dbReference type="InterPro" id="IPR058625">
    <property type="entry name" value="MdtA-like_BSH"/>
</dbReference>
<dbReference type="GO" id="GO:0030313">
    <property type="term" value="C:cell envelope"/>
    <property type="evidence" value="ECO:0007669"/>
    <property type="project" value="UniProtKB-SubCell"/>
</dbReference>
<dbReference type="Gene3D" id="2.40.30.170">
    <property type="match status" value="1"/>
</dbReference>
<dbReference type="PANTHER" id="PTHR30158:SF3">
    <property type="entry name" value="MULTIDRUG EFFLUX PUMP SUBUNIT ACRA-RELATED"/>
    <property type="match status" value="1"/>
</dbReference>
<evidence type="ECO:0000256" key="3">
    <source>
        <dbReference type="SAM" id="Coils"/>
    </source>
</evidence>
<dbReference type="RefSeq" id="WP_101291240.1">
    <property type="nucleotide sequence ID" value="NZ_FOUQ01000020.1"/>
</dbReference>
<feature type="coiled-coil region" evidence="3">
    <location>
        <begin position="123"/>
        <end position="157"/>
    </location>
</feature>
<dbReference type="Gene3D" id="2.40.420.20">
    <property type="match status" value="1"/>
</dbReference>
<keyword evidence="4" id="KW-0732">Signal</keyword>
<dbReference type="NCBIfam" id="TIGR01730">
    <property type="entry name" value="RND_mfp"/>
    <property type="match status" value="1"/>
</dbReference>
<comment type="subcellular location">
    <subcellularLocation>
        <location evidence="1">Cell envelope</location>
    </subcellularLocation>
</comment>
<dbReference type="Gene3D" id="1.10.287.470">
    <property type="entry name" value="Helix hairpin bin"/>
    <property type="match status" value="1"/>
</dbReference>
<comment type="similarity">
    <text evidence="2">Belongs to the membrane fusion protein (MFP) (TC 8.A.1) family.</text>
</comment>
<reference evidence="9 10" key="1">
    <citation type="submission" date="2017-12" db="EMBL/GenBank/DDBJ databases">
        <title>Anaerobic carbon monoxide metabolism by Pleomorphomonas carboxyditropha sp. nov., a new mesophilic hydrogenogenic carboxidotroph.</title>
        <authorList>
            <person name="Esquivel-Elizondo S."/>
            <person name="Krajmalnik-Brown R."/>
        </authorList>
    </citation>
    <scope>NUCLEOTIDE SEQUENCE [LARGE SCALE GENOMIC DNA]</scope>
    <source>
        <strain evidence="9 10">R5-392</strain>
    </source>
</reference>
<keyword evidence="10" id="KW-1185">Reference proteome</keyword>
<name>A0A1I4WRJ6_9HYPH</name>
<evidence type="ECO:0000256" key="1">
    <source>
        <dbReference type="ARBA" id="ARBA00004196"/>
    </source>
</evidence>
<dbReference type="InterPro" id="IPR058627">
    <property type="entry name" value="MdtA-like_C"/>
</dbReference>
<dbReference type="GO" id="GO:0046677">
    <property type="term" value="P:response to antibiotic"/>
    <property type="evidence" value="ECO:0007669"/>
    <property type="project" value="TreeGrafter"/>
</dbReference>
<feature type="chain" id="PRO_5015065874" evidence="4">
    <location>
        <begin position="23"/>
        <end position="424"/>
    </location>
</feature>
<evidence type="ECO:0000259" key="5">
    <source>
        <dbReference type="Pfam" id="PF25876"/>
    </source>
</evidence>
<dbReference type="PROSITE" id="PS51257">
    <property type="entry name" value="PROKAR_LIPOPROTEIN"/>
    <property type="match status" value="1"/>
</dbReference>
<proteinExistence type="inferred from homology"/>
<dbReference type="InterPro" id="IPR058626">
    <property type="entry name" value="MdtA-like_b-barrel"/>
</dbReference>
<dbReference type="Proteomes" id="UP000233491">
    <property type="component" value="Unassembled WGS sequence"/>
</dbReference>
<gene>
    <name evidence="9" type="ORF">CXZ10_20510</name>
</gene>
<feature type="domain" description="Multidrug resistance protein MdtA-like alpha-helical hairpin" evidence="5">
    <location>
        <begin position="129"/>
        <end position="199"/>
    </location>
</feature>
<evidence type="ECO:0000259" key="7">
    <source>
        <dbReference type="Pfam" id="PF25944"/>
    </source>
</evidence>
<accession>A0A1I4WRJ6</accession>
<dbReference type="AlphaFoldDB" id="A0A1I4WRJ6"/>
<dbReference type="EMBL" id="PJNW01000021">
    <property type="protein sequence ID" value="PKR87283.1"/>
    <property type="molecule type" value="Genomic_DNA"/>
</dbReference>
<feature type="domain" description="Multidrug resistance protein MdtA-like beta-barrel" evidence="7">
    <location>
        <begin position="236"/>
        <end position="325"/>
    </location>
</feature>
<dbReference type="Gene3D" id="2.40.50.100">
    <property type="match status" value="1"/>
</dbReference>
<dbReference type="SUPFAM" id="SSF111369">
    <property type="entry name" value="HlyD-like secretion proteins"/>
    <property type="match status" value="1"/>
</dbReference>
<evidence type="ECO:0000256" key="2">
    <source>
        <dbReference type="ARBA" id="ARBA00009477"/>
    </source>
</evidence>
<evidence type="ECO:0000256" key="4">
    <source>
        <dbReference type="SAM" id="SignalP"/>
    </source>
</evidence>
<dbReference type="PANTHER" id="PTHR30158">
    <property type="entry name" value="ACRA/E-RELATED COMPONENT OF DRUG EFFLUX TRANSPORTER"/>
    <property type="match status" value="1"/>
</dbReference>
<feature type="domain" description="Multidrug resistance protein MdtA-like barrel-sandwich hybrid" evidence="6">
    <location>
        <begin position="90"/>
        <end position="231"/>
    </location>
</feature>
<dbReference type="GO" id="GO:0022857">
    <property type="term" value="F:transmembrane transporter activity"/>
    <property type="evidence" value="ECO:0007669"/>
    <property type="project" value="InterPro"/>
</dbReference>
<dbReference type="OrthoDB" id="9800613at2"/>
<dbReference type="FunFam" id="2.40.420.20:FF:000001">
    <property type="entry name" value="Efflux RND transporter periplasmic adaptor subunit"/>
    <property type="match status" value="1"/>
</dbReference>
<evidence type="ECO:0000313" key="9">
    <source>
        <dbReference type="EMBL" id="PKR87283.1"/>
    </source>
</evidence>
<dbReference type="Pfam" id="PF25917">
    <property type="entry name" value="BSH_RND"/>
    <property type="match status" value="1"/>
</dbReference>
<protein>
    <submittedName>
        <fullName evidence="9">Efflux transporter periplasmic adaptor subunit</fullName>
    </submittedName>
</protein>
<evidence type="ECO:0000259" key="8">
    <source>
        <dbReference type="Pfam" id="PF25967"/>
    </source>
</evidence>